<sequence>MFDPTVYENLKVVLEGAVYDLDLAGMIHVSNRVDRIDLSTMSRFYSIQFREAESLASEGTAEICLSATMQDLAAEIIDEDSTAAGCLLTIHFTRKMMDVERECLKIQQILGKIWEGRPEISQEISFQYGVTPTLYTNRITLNFGRTINETQIEDMPDLIDHTFFSLQQLNQM</sequence>
<comment type="caution">
    <text evidence="1">The sequence shown here is derived from an EMBL/GenBank/DDBJ whole genome shotgun (WGS) entry which is preliminary data.</text>
</comment>
<dbReference type="EMBL" id="JAGGKT010000001">
    <property type="protein sequence ID" value="MBP1930169.1"/>
    <property type="molecule type" value="Genomic_DNA"/>
</dbReference>
<evidence type="ECO:0000313" key="2">
    <source>
        <dbReference type="Proteomes" id="UP001519343"/>
    </source>
</evidence>
<protein>
    <submittedName>
        <fullName evidence="1">Uncharacterized protein</fullName>
    </submittedName>
</protein>
<accession>A0ABS4GIW5</accession>
<dbReference type="Proteomes" id="UP001519343">
    <property type="component" value="Unassembled WGS sequence"/>
</dbReference>
<dbReference type="RefSeq" id="WP_209807954.1">
    <property type="nucleotide sequence ID" value="NZ_JAGGKT010000001.1"/>
</dbReference>
<keyword evidence="2" id="KW-1185">Reference proteome</keyword>
<organism evidence="1 2">
    <name type="scientific">Ammoniphilus resinae</name>
    <dbReference type="NCBI Taxonomy" id="861532"/>
    <lineage>
        <taxon>Bacteria</taxon>
        <taxon>Bacillati</taxon>
        <taxon>Bacillota</taxon>
        <taxon>Bacilli</taxon>
        <taxon>Bacillales</taxon>
        <taxon>Paenibacillaceae</taxon>
        <taxon>Aneurinibacillus group</taxon>
        <taxon>Ammoniphilus</taxon>
    </lineage>
</organism>
<name>A0ABS4GIW5_9BACL</name>
<proteinExistence type="predicted"/>
<evidence type="ECO:0000313" key="1">
    <source>
        <dbReference type="EMBL" id="MBP1930169.1"/>
    </source>
</evidence>
<reference evidence="1 2" key="1">
    <citation type="submission" date="2021-03" db="EMBL/GenBank/DDBJ databases">
        <title>Genomic Encyclopedia of Type Strains, Phase IV (KMG-IV): sequencing the most valuable type-strain genomes for metagenomic binning, comparative biology and taxonomic classification.</title>
        <authorList>
            <person name="Goeker M."/>
        </authorList>
    </citation>
    <scope>NUCLEOTIDE SEQUENCE [LARGE SCALE GENOMIC DNA]</scope>
    <source>
        <strain evidence="1 2">DSM 24738</strain>
    </source>
</reference>
<gene>
    <name evidence="1" type="ORF">J2Z37_000156</name>
</gene>